<dbReference type="AlphaFoldDB" id="A0A344TJA3"/>
<dbReference type="OrthoDB" id="957443at2"/>
<organism evidence="7 8">
    <name type="scientific">Runella rosea</name>
    <dbReference type="NCBI Taxonomy" id="2259595"/>
    <lineage>
        <taxon>Bacteria</taxon>
        <taxon>Pseudomonadati</taxon>
        <taxon>Bacteroidota</taxon>
        <taxon>Cytophagia</taxon>
        <taxon>Cytophagales</taxon>
        <taxon>Spirosomataceae</taxon>
        <taxon>Runella</taxon>
    </lineage>
</organism>
<keyword evidence="8" id="KW-1185">Reference proteome</keyword>
<gene>
    <name evidence="7" type="ORF">DR864_13665</name>
</gene>
<dbReference type="GO" id="GO:0000271">
    <property type="term" value="P:polysaccharide biosynthetic process"/>
    <property type="evidence" value="ECO:0007669"/>
    <property type="project" value="InterPro"/>
</dbReference>
<comment type="subcellular location">
    <subcellularLocation>
        <location evidence="1">Membrane</location>
        <topology evidence="1">Multi-pass membrane protein</topology>
    </subcellularLocation>
</comment>
<keyword evidence="2 5" id="KW-0812">Transmembrane</keyword>
<feature type="transmembrane region" description="Helical" evidence="5">
    <location>
        <begin position="132"/>
        <end position="149"/>
    </location>
</feature>
<dbReference type="RefSeq" id="WP_114067506.1">
    <property type="nucleotide sequence ID" value="NZ_CP030850.1"/>
</dbReference>
<evidence type="ECO:0000256" key="2">
    <source>
        <dbReference type="ARBA" id="ARBA00022692"/>
    </source>
</evidence>
<evidence type="ECO:0000256" key="5">
    <source>
        <dbReference type="SAM" id="Phobius"/>
    </source>
</evidence>
<feature type="domain" description="GtrA/DPMS transmembrane" evidence="6">
    <location>
        <begin position="19"/>
        <end position="108"/>
    </location>
</feature>
<proteinExistence type="predicted"/>
<evidence type="ECO:0000259" key="6">
    <source>
        <dbReference type="Pfam" id="PF04138"/>
    </source>
</evidence>
<feature type="transmembrane region" description="Helical" evidence="5">
    <location>
        <begin position="15"/>
        <end position="36"/>
    </location>
</feature>
<name>A0A344TJA3_9BACT</name>
<feature type="transmembrane region" description="Helical" evidence="5">
    <location>
        <begin position="81"/>
        <end position="103"/>
    </location>
</feature>
<keyword evidence="4 5" id="KW-0472">Membrane</keyword>
<reference evidence="7 8" key="1">
    <citation type="submission" date="2018-07" db="EMBL/GenBank/DDBJ databases">
        <title>Genome sequencing of Runella.</title>
        <authorList>
            <person name="Baek M.-G."/>
            <person name="Yi H."/>
        </authorList>
    </citation>
    <scope>NUCLEOTIDE SEQUENCE [LARGE SCALE GENOMIC DNA]</scope>
    <source>
        <strain evidence="7 8">HYN0085</strain>
    </source>
</reference>
<dbReference type="InterPro" id="IPR007267">
    <property type="entry name" value="GtrA_DPMS_TM"/>
</dbReference>
<evidence type="ECO:0000313" key="7">
    <source>
        <dbReference type="EMBL" id="AXE18724.1"/>
    </source>
</evidence>
<dbReference type="Pfam" id="PF04138">
    <property type="entry name" value="GtrA_DPMS_TM"/>
    <property type="match status" value="1"/>
</dbReference>
<dbReference type="KEGG" id="run:DR864_13665"/>
<dbReference type="Proteomes" id="UP000251993">
    <property type="component" value="Chromosome"/>
</dbReference>
<feature type="transmembrane region" description="Helical" evidence="5">
    <location>
        <begin position="42"/>
        <end position="60"/>
    </location>
</feature>
<dbReference type="EMBL" id="CP030850">
    <property type="protein sequence ID" value="AXE18724.1"/>
    <property type="molecule type" value="Genomic_DNA"/>
</dbReference>
<dbReference type="GO" id="GO:0016020">
    <property type="term" value="C:membrane"/>
    <property type="evidence" value="ECO:0007669"/>
    <property type="project" value="UniProtKB-SubCell"/>
</dbReference>
<keyword evidence="3 5" id="KW-1133">Transmembrane helix</keyword>
<evidence type="ECO:0000313" key="8">
    <source>
        <dbReference type="Proteomes" id="UP000251993"/>
    </source>
</evidence>
<accession>A0A344TJA3</accession>
<evidence type="ECO:0000256" key="3">
    <source>
        <dbReference type="ARBA" id="ARBA00022989"/>
    </source>
</evidence>
<evidence type="ECO:0000256" key="4">
    <source>
        <dbReference type="ARBA" id="ARBA00023136"/>
    </source>
</evidence>
<evidence type="ECO:0000256" key="1">
    <source>
        <dbReference type="ARBA" id="ARBA00004141"/>
    </source>
</evidence>
<protein>
    <submittedName>
        <fullName evidence="7">GtrA family protein</fullName>
    </submittedName>
</protein>
<sequence>MLVKKKSTLFNFKDLIVYFLIAGTGATVQFVAGSFFRNYVDFFTSVSLGYIVSFIVGFVLTKMFAFDARNTNKTRREMVKFGIVACISFGITVGFAALTLKILHSSDSNDYIYKIPYGFIPEKYKDVNVTEASSTLVGMGLSFVSNYILHKTFTFKSTGFYDRAKAALHLGKD</sequence>